<evidence type="ECO:0000313" key="1">
    <source>
        <dbReference type="EMBL" id="SDF39807.1"/>
    </source>
</evidence>
<gene>
    <name evidence="1" type="ORF">SAMN04244560_00686</name>
</gene>
<dbReference type="RefSeq" id="WP_004399631.1">
    <property type="nucleotide sequence ID" value="NZ_FNBS01000011.1"/>
</dbReference>
<organism evidence="1 2">
    <name type="scientific">Thermoanaerobacter thermohydrosulfuricus</name>
    <name type="common">Clostridium thermohydrosulfuricum</name>
    <dbReference type="NCBI Taxonomy" id="1516"/>
    <lineage>
        <taxon>Bacteria</taxon>
        <taxon>Bacillati</taxon>
        <taxon>Bacillota</taxon>
        <taxon>Clostridia</taxon>
        <taxon>Thermoanaerobacterales</taxon>
        <taxon>Thermoanaerobacteraceae</taxon>
        <taxon>Thermoanaerobacter</taxon>
    </lineage>
</organism>
<evidence type="ECO:0000313" key="2">
    <source>
        <dbReference type="Proteomes" id="UP000183404"/>
    </source>
</evidence>
<dbReference type="InterPro" id="IPR013389">
    <property type="entry name" value="CRISPR-assoc_prot_Cas8b"/>
</dbReference>
<name>A0A1G7KRH2_THETY</name>
<reference evidence="1 2" key="1">
    <citation type="submission" date="2016-10" db="EMBL/GenBank/DDBJ databases">
        <authorList>
            <person name="de Groot N.N."/>
        </authorList>
    </citation>
    <scope>NUCLEOTIDE SEQUENCE [LARGE SCALE GENOMIC DNA]</scope>
    <source>
        <strain evidence="1 2">DSM 569</strain>
    </source>
</reference>
<dbReference type="EMBL" id="FNBS01000011">
    <property type="protein sequence ID" value="SDF39807.1"/>
    <property type="molecule type" value="Genomic_DNA"/>
</dbReference>
<proteinExistence type="predicted"/>
<accession>A0A1G7KRH2</accession>
<dbReference type="Proteomes" id="UP000183404">
    <property type="component" value="Unassembled WGS sequence"/>
</dbReference>
<protein>
    <submittedName>
        <fullName evidence="1">CRISPR-associated protein Csh1</fullName>
    </submittedName>
</protein>
<sequence length="703" mass="82746">MNLPLITAAIGAQFRDDIDVLDSRIKSIKLEEDEKDRAYNIFMTFNLDEDKLLFDDPLLYNERHTREFKYFGNNSGSSLQTYVVREVKALYYLLAEVWMDLYKALEKENMNNSELYQLLKELEENKFVFLKEKKGKMCINFKKLILPQDIEIEIKSDDKKKILVKDKKNEKEQTMNYENFIKYIRGEGKSKYKYVLVVPRIIKDGNEKIVSKHPDYIELIKRLNKIGEGTSDNSIETVETAQKRVCYICGNSKVGVSSSKTSKFSRSGINKFFTITTKNSARFLESTIDNYDDVYSFCDECYQNLLIGEKVIEEKFKGNIAGESAYILPESMMGEFNFNYISKIKEHVDFAFNVNDSLNWLKSVEAEAIIDQKNPYVVNFIIYRTDGRSVELLDAFEDIPFSRFVKLNELFKEKVKKIKPHLEYFSLSSIYHIIPVRKVKVNQKEKQIDIGRVLTLYKSILSDYQVERETIYSYASEALDKGIRQLSKGKIDNYENLQLTKYIGNTDFFIKTIIMSYIVLMKVLQELKIVDKYFFKNRQFWEGEKLMDEKKEFLLAQVEQIEVFLEQQGFTDEEKALFYLGTLLYRVALAQFIKEHKTKPILKKIQFQGMNINEVLRLYEDIIEKLRQYDKMTLFAENLINRFHNYFGHLRKRWPLSDQANVFYIMAGYAYMVGQKTPDITKEEESAVEKEKIAMAELEKLSE</sequence>
<dbReference type="AlphaFoldDB" id="A0A1G7KRH2"/>
<dbReference type="Pfam" id="PF09484">
    <property type="entry name" value="Cas_TM1802"/>
    <property type="match status" value="1"/>
</dbReference>